<evidence type="ECO:0000256" key="1">
    <source>
        <dbReference type="SAM" id="Phobius"/>
    </source>
</evidence>
<dbReference type="EMBL" id="JAKJHZ010000012">
    <property type="protein sequence ID" value="MCF6379913.1"/>
    <property type="molecule type" value="Genomic_DNA"/>
</dbReference>
<feature type="transmembrane region" description="Helical" evidence="1">
    <location>
        <begin position="127"/>
        <end position="144"/>
    </location>
</feature>
<keyword evidence="1" id="KW-0472">Membrane</keyword>
<feature type="transmembrane region" description="Helical" evidence="1">
    <location>
        <begin position="89"/>
        <end position="107"/>
    </location>
</feature>
<evidence type="ECO:0000313" key="3">
    <source>
        <dbReference type="Proteomes" id="UP001201161"/>
    </source>
</evidence>
<reference evidence="2 3" key="1">
    <citation type="submission" date="2022-01" db="EMBL/GenBank/DDBJ databases">
        <title>Nocardioides sp. nov., an actinomycete isolated from mining soil.</title>
        <authorList>
            <person name="Liu L."/>
        </authorList>
    </citation>
    <scope>NUCLEOTIDE SEQUENCE [LARGE SCALE GENOMIC DNA]</scope>
    <source>
        <strain evidence="2 3">KLBMP 9356</strain>
    </source>
</reference>
<comment type="caution">
    <text evidence="2">The sequence shown here is derived from an EMBL/GenBank/DDBJ whole genome shotgun (WGS) entry which is preliminary data.</text>
</comment>
<dbReference type="Proteomes" id="UP001201161">
    <property type="component" value="Unassembled WGS sequence"/>
</dbReference>
<feature type="transmembrane region" description="Helical" evidence="1">
    <location>
        <begin position="60"/>
        <end position="82"/>
    </location>
</feature>
<sequence>MTDHTHLSSPTRQGSPVQVAATLVGATFLLVGVLGFIPGITTGYDGLEAAGHESHAELLGIFQVSVLHNIVHLLFGAAGLAMARTASSARAYLIGGGAIYLVLWLYGLVVDKASQANFVPLNTADDWLHFVLGLGMIALGVVLGKRARGGITH</sequence>
<dbReference type="RefSeq" id="WP_236405144.1">
    <property type="nucleotide sequence ID" value="NZ_JAKJHZ010000012.1"/>
</dbReference>
<keyword evidence="1" id="KW-0812">Transmembrane</keyword>
<feature type="transmembrane region" description="Helical" evidence="1">
    <location>
        <begin position="20"/>
        <end position="40"/>
    </location>
</feature>
<dbReference type="Pfam" id="PF14325">
    <property type="entry name" value="DUF4383"/>
    <property type="match status" value="1"/>
</dbReference>
<keyword evidence="3" id="KW-1185">Reference proteome</keyword>
<organism evidence="2 3">
    <name type="scientific">Nocardioides potassii</name>
    <dbReference type="NCBI Taxonomy" id="2911371"/>
    <lineage>
        <taxon>Bacteria</taxon>
        <taxon>Bacillati</taxon>
        <taxon>Actinomycetota</taxon>
        <taxon>Actinomycetes</taxon>
        <taxon>Propionibacteriales</taxon>
        <taxon>Nocardioidaceae</taxon>
        <taxon>Nocardioides</taxon>
    </lineage>
</organism>
<keyword evidence="1" id="KW-1133">Transmembrane helix</keyword>
<name>A0ABS9HII5_9ACTN</name>
<protein>
    <submittedName>
        <fullName evidence="2">DUF4383 domain-containing protein</fullName>
    </submittedName>
</protein>
<proteinExistence type="predicted"/>
<gene>
    <name evidence="2" type="ORF">L2K70_20055</name>
</gene>
<accession>A0ABS9HII5</accession>
<evidence type="ECO:0000313" key="2">
    <source>
        <dbReference type="EMBL" id="MCF6379913.1"/>
    </source>
</evidence>